<dbReference type="EMBL" id="MT142289">
    <property type="protein sequence ID" value="QJA77560.1"/>
    <property type="molecule type" value="Genomic_DNA"/>
</dbReference>
<reference evidence="2" key="1">
    <citation type="submission" date="2020-03" db="EMBL/GenBank/DDBJ databases">
        <title>The deep terrestrial virosphere.</title>
        <authorList>
            <person name="Holmfeldt K."/>
            <person name="Nilsson E."/>
            <person name="Simone D."/>
            <person name="Lopez-Fernandez M."/>
            <person name="Wu X."/>
            <person name="de Brujin I."/>
            <person name="Lundin D."/>
            <person name="Andersson A."/>
            <person name="Bertilsson S."/>
            <person name="Dopson M."/>
        </authorList>
    </citation>
    <scope>NUCLEOTIDE SEQUENCE</scope>
    <source>
        <strain evidence="2">MM415A01281</strain>
    </source>
</reference>
<name>A0A6M3K710_9ZZZZ</name>
<organism evidence="2">
    <name type="scientific">viral metagenome</name>
    <dbReference type="NCBI Taxonomy" id="1070528"/>
    <lineage>
        <taxon>unclassified sequences</taxon>
        <taxon>metagenomes</taxon>
        <taxon>organismal metagenomes</taxon>
    </lineage>
</organism>
<gene>
    <name evidence="2" type="ORF">MM415A01281_0014</name>
</gene>
<evidence type="ECO:0000313" key="2">
    <source>
        <dbReference type="EMBL" id="QJA77560.1"/>
    </source>
</evidence>
<dbReference type="InterPro" id="IPR021497">
    <property type="entry name" value="GTA_holin_3TM"/>
</dbReference>
<evidence type="ECO:0000256" key="1">
    <source>
        <dbReference type="SAM" id="Phobius"/>
    </source>
</evidence>
<proteinExistence type="predicted"/>
<accession>A0A6M3K710</accession>
<dbReference type="AlphaFoldDB" id="A0A6M3K710"/>
<keyword evidence="1" id="KW-0472">Membrane</keyword>
<protein>
    <submittedName>
        <fullName evidence="2">Putative holin</fullName>
    </submittedName>
</protein>
<sequence>MVDLTGLGGVADFAKSVVDRIWPPAADPKDKLAAQVAMEQLLESRESQLLDTQKSIIVAELQQGDKYTKRARPSIIYMGLGSFALVSVIVPVCSWILTLCGLPNTLPDIKFPEAFWAAWGATASVWSLGRTAERWKIGGKLLNIINGNSK</sequence>
<feature type="transmembrane region" description="Helical" evidence="1">
    <location>
        <begin position="75"/>
        <end position="97"/>
    </location>
</feature>
<keyword evidence="1" id="KW-0812">Transmembrane</keyword>
<dbReference type="Pfam" id="PF11351">
    <property type="entry name" value="GTA_holin_3TM"/>
    <property type="match status" value="1"/>
</dbReference>
<keyword evidence="1" id="KW-1133">Transmembrane helix</keyword>